<comment type="caution">
    <text evidence="2">The sequence shown here is derived from an EMBL/GenBank/DDBJ whole genome shotgun (WGS) entry which is preliminary data.</text>
</comment>
<evidence type="ECO:0000313" key="2">
    <source>
        <dbReference type="EMBL" id="MFD1192845.1"/>
    </source>
</evidence>
<sequence length="202" mass="22890">MGWLYMRSLAGYATPKAYLDAQFTYDRDTGCSRVLASSLVGRRTYYAAVEWITAASGAREVWGLVCLVRHNPRDREGLVFGYKDMSESMGPCESECPARILNLLTATENTYALDWRARCRSNLALKARRAAKPTPKPGDVVVLAEPLQFRDGRTFSRFEAVAWPGRRRGRLVFRSELGGLYRIPKLKDRVYLIEGKASRTRD</sequence>
<feature type="domain" description="DUF6927" evidence="1">
    <location>
        <begin position="107"/>
        <end position="186"/>
    </location>
</feature>
<dbReference type="Pfam" id="PF21992">
    <property type="entry name" value="DUF6927"/>
    <property type="match status" value="1"/>
</dbReference>
<evidence type="ECO:0000313" key="3">
    <source>
        <dbReference type="Proteomes" id="UP001597216"/>
    </source>
</evidence>
<name>A0ABW3TB53_9CAUL</name>
<dbReference type="EMBL" id="JBHTLQ010000084">
    <property type="protein sequence ID" value="MFD1192845.1"/>
    <property type="molecule type" value="Genomic_DNA"/>
</dbReference>
<dbReference type="Proteomes" id="UP001597216">
    <property type="component" value="Unassembled WGS sequence"/>
</dbReference>
<evidence type="ECO:0000259" key="1">
    <source>
        <dbReference type="Pfam" id="PF21992"/>
    </source>
</evidence>
<keyword evidence="3" id="KW-1185">Reference proteome</keyword>
<reference evidence="3" key="1">
    <citation type="journal article" date="2019" name="Int. J. Syst. Evol. Microbiol.">
        <title>The Global Catalogue of Microorganisms (GCM) 10K type strain sequencing project: providing services to taxonomists for standard genome sequencing and annotation.</title>
        <authorList>
            <consortium name="The Broad Institute Genomics Platform"/>
            <consortium name="The Broad Institute Genome Sequencing Center for Infectious Disease"/>
            <person name="Wu L."/>
            <person name="Ma J."/>
        </authorList>
    </citation>
    <scope>NUCLEOTIDE SEQUENCE [LARGE SCALE GENOMIC DNA]</scope>
    <source>
        <strain evidence="3">CCUG 55074</strain>
    </source>
</reference>
<dbReference type="RefSeq" id="WP_377354787.1">
    <property type="nucleotide sequence ID" value="NZ_JBHTLQ010000084.1"/>
</dbReference>
<protein>
    <submittedName>
        <fullName evidence="2">DUF6927 domain-containing protein</fullName>
    </submittedName>
</protein>
<gene>
    <name evidence="2" type="ORF">ACFQ27_19810</name>
</gene>
<dbReference type="InterPro" id="IPR053845">
    <property type="entry name" value="DUF6927"/>
</dbReference>
<accession>A0ABW3TB53</accession>
<proteinExistence type="predicted"/>
<organism evidence="2 3">
    <name type="scientific">Phenylobacterium conjunctum</name>
    <dbReference type="NCBI Taxonomy" id="1298959"/>
    <lineage>
        <taxon>Bacteria</taxon>
        <taxon>Pseudomonadati</taxon>
        <taxon>Pseudomonadota</taxon>
        <taxon>Alphaproteobacteria</taxon>
        <taxon>Caulobacterales</taxon>
        <taxon>Caulobacteraceae</taxon>
        <taxon>Phenylobacterium</taxon>
    </lineage>
</organism>